<comment type="caution">
    <text evidence="15">The sequence shown here is derived from an EMBL/GenBank/DDBJ whole genome shotgun (WGS) entry which is preliminary data.</text>
</comment>
<evidence type="ECO:0000256" key="2">
    <source>
        <dbReference type="ARBA" id="ARBA00006337"/>
    </source>
</evidence>
<dbReference type="InterPro" id="IPR046342">
    <property type="entry name" value="CBS_dom_sf"/>
</dbReference>
<dbReference type="Pfam" id="PF03471">
    <property type="entry name" value="CorC_HlyC"/>
    <property type="match status" value="1"/>
</dbReference>
<dbReference type="SUPFAM" id="SSF56176">
    <property type="entry name" value="FAD-binding/transporter-associated domain-like"/>
    <property type="match status" value="1"/>
</dbReference>
<evidence type="ECO:0000256" key="6">
    <source>
        <dbReference type="ARBA" id="ARBA00022989"/>
    </source>
</evidence>
<evidence type="ECO:0000256" key="9">
    <source>
        <dbReference type="PROSITE-ProRule" id="PRU00703"/>
    </source>
</evidence>
<dbReference type="PANTHER" id="PTHR22777:SF32">
    <property type="entry name" value="UPF0053 INNER MEMBRANE PROTEIN YFJD"/>
    <property type="match status" value="1"/>
</dbReference>
<gene>
    <name evidence="15" type="ORF">CSA55_02380</name>
</gene>
<dbReference type="InterPro" id="IPR036318">
    <property type="entry name" value="FAD-bd_PCMH-like_sf"/>
</dbReference>
<feature type="transmembrane region" description="Helical" evidence="12">
    <location>
        <begin position="105"/>
        <end position="126"/>
    </location>
</feature>
<dbReference type="FunFam" id="3.10.580.10:FF:000002">
    <property type="entry name" value="Magnesium/cobalt efflux protein CorC"/>
    <property type="match status" value="1"/>
</dbReference>
<accession>A0A2G6KBR5</accession>
<dbReference type="Pfam" id="PF01595">
    <property type="entry name" value="CNNM"/>
    <property type="match status" value="1"/>
</dbReference>
<feature type="domain" description="CBS" evidence="13">
    <location>
        <begin position="290"/>
        <end position="347"/>
    </location>
</feature>
<reference evidence="15 16" key="1">
    <citation type="submission" date="2017-10" db="EMBL/GenBank/DDBJ databases">
        <title>Novel microbial diversity and functional potential in the marine mammal oral microbiome.</title>
        <authorList>
            <person name="Dudek N.K."/>
            <person name="Sun C.L."/>
            <person name="Burstein D."/>
            <person name="Kantor R.S."/>
            <person name="Aliaga Goltsman D.S."/>
            <person name="Bik E.M."/>
            <person name="Thomas B.C."/>
            <person name="Banfield J.F."/>
            <person name="Relman D.A."/>
        </authorList>
    </citation>
    <scope>NUCLEOTIDE SEQUENCE [LARGE SCALE GENOMIC DNA]</scope>
    <source>
        <strain evidence="15">DOLJORAL78_61_10</strain>
    </source>
</reference>
<protein>
    <recommendedName>
        <fullName evidence="17">Transporter</fullName>
    </recommendedName>
</protein>
<keyword evidence="7 9" id="KW-0129">CBS domain</keyword>
<dbReference type="PROSITE" id="PS51846">
    <property type="entry name" value="CNNM"/>
    <property type="match status" value="1"/>
</dbReference>
<dbReference type="InterPro" id="IPR000644">
    <property type="entry name" value="CBS_dom"/>
</dbReference>
<feature type="transmembrane region" description="Helical" evidence="12">
    <location>
        <begin position="21"/>
        <end position="42"/>
    </location>
</feature>
<evidence type="ECO:0000256" key="3">
    <source>
        <dbReference type="ARBA" id="ARBA00022475"/>
    </source>
</evidence>
<evidence type="ECO:0000256" key="10">
    <source>
        <dbReference type="PROSITE-ProRule" id="PRU01193"/>
    </source>
</evidence>
<dbReference type="AlphaFoldDB" id="A0A2G6KBR5"/>
<comment type="similarity">
    <text evidence="2">Belongs to the UPF0053 family.</text>
</comment>
<organism evidence="15 16">
    <name type="scientific">Ilumatobacter coccineus</name>
    <dbReference type="NCBI Taxonomy" id="467094"/>
    <lineage>
        <taxon>Bacteria</taxon>
        <taxon>Bacillati</taxon>
        <taxon>Actinomycetota</taxon>
        <taxon>Acidimicrobiia</taxon>
        <taxon>Acidimicrobiales</taxon>
        <taxon>Ilumatobacteraceae</taxon>
        <taxon>Ilumatobacter</taxon>
    </lineage>
</organism>
<evidence type="ECO:0000259" key="14">
    <source>
        <dbReference type="PROSITE" id="PS51846"/>
    </source>
</evidence>
<dbReference type="GO" id="GO:0050660">
    <property type="term" value="F:flavin adenine dinucleotide binding"/>
    <property type="evidence" value="ECO:0007669"/>
    <property type="project" value="InterPro"/>
</dbReference>
<evidence type="ECO:0000256" key="11">
    <source>
        <dbReference type="SAM" id="MobiDB-lite"/>
    </source>
</evidence>
<dbReference type="InterPro" id="IPR044751">
    <property type="entry name" value="Ion_transp-like_CBS"/>
</dbReference>
<evidence type="ECO:0000313" key="15">
    <source>
        <dbReference type="EMBL" id="PIE33075.1"/>
    </source>
</evidence>
<evidence type="ECO:0000256" key="5">
    <source>
        <dbReference type="ARBA" id="ARBA00022737"/>
    </source>
</evidence>
<keyword evidence="8 10" id="KW-0472">Membrane</keyword>
<evidence type="ECO:0000259" key="13">
    <source>
        <dbReference type="PROSITE" id="PS51371"/>
    </source>
</evidence>
<sequence length="475" mass="52039">MALERSSATRFSTGTGLMTTNDILLCVAIALILIALVGMAAAETALSRTTRVKARALADEHKTRAAEVLVELVDQPERFVNPLLVTVTTLQTAQAFLSSIVAARFFGPLGVVGVFIINVLVFFVFAESMPKTWALLNSDRAALMLARPTAWLISFPPLRLVSRGLIGLANVLLPGKGLKQGPFVSEQELLGIVEAAAEDEVIEHEERELIESIIEFGDTVAREIMVPRPDMVIVPHQATVSEALDLAIEHGFSRLPVFNPDDNDIVGIANAKDLIRAERDHHGGDSVHSLLRPVSFVPETKPVATLMREMQADKYHMVIVADEYGDIEGLATLEDCLEELVGEIIDEYDTEDHDVEYLDNGDLIVDGGLLIDELNELTESDLPDDDWDTIGGLMFGTLGQVVEVGDELECGGFRFTAVKVEGRRVRKVRVHQLPPPPPDETDDEPPTEWSSRLRRNKNRQSNGSDEPADDPSGIS</sequence>
<keyword evidence="3" id="KW-1003">Cell membrane</keyword>
<evidence type="ECO:0000256" key="12">
    <source>
        <dbReference type="SAM" id="Phobius"/>
    </source>
</evidence>
<evidence type="ECO:0000313" key="16">
    <source>
        <dbReference type="Proteomes" id="UP000230914"/>
    </source>
</evidence>
<keyword evidence="5" id="KW-0677">Repeat</keyword>
<feature type="region of interest" description="Disordered" evidence="11">
    <location>
        <begin position="429"/>
        <end position="475"/>
    </location>
</feature>
<keyword evidence="4 10" id="KW-0812">Transmembrane</keyword>
<dbReference type="Pfam" id="PF00571">
    <property type="entry name" value="CBS"/>
    <property type="match status" value="2"/>
</dbReference>
<evidence type="ECO:0000256" key="7">
    <source>
        <dbReference type="ARBA" id="ARBA00023122"/>
    </source>
</evidence>
<dbReference type="SMART" id="SM00116">
    <property type="entry name" value="CBS"/>
    <property type="match status" value="2"/>
</dbReference>
<dbReference type="PROSITE" id="PS51371">
    <property type="entry name" value="CBS"/>
    <property type="match status" value="2"/>
</dbReference>
<evidence type="ECO:0000256" key="4">
    <source>
        <dbReference type="ARBA" id="ARBA00022692"/>
    </source>
</evidence>
<name>A0A2G6KBR5_9ACTN</name>
<comment type="subcellular location">
    <subcellularLocation>
        <location evidence="1">Cell membrane</location>
        <topology evidence="1">Multi-pass membrane protein</topology>
    </subcellularLocation>
</comment>
<dbReference type="InterPro" id="IPR002550">
    <property type="entry name" value="CNNM"/>
</dbReference>
<dbReference type="GO" id="GO:0005886">
    <property type="term" value="C:plasma membrane"/>
    <property type="evidence" value="ECO:0007669"/>
    <property type="project" value="UniProtKB-SubCell"/>
</dbReference>
<evidence type="ECO:0000256" key="1">
    <source>
        <dbReference type="ARBA" id="ARBA00004651"/>
    </source>
</evidence>
<dbReference type="Proteomes" id="UP000230914">
    <property type="component" value="Unassembled WGS sequence"/>
</dbReference>
<dbReference type="CDD" id="cd04590">
    <property type="entry name" value="CBS_pair_CorC_HlyC_assoc"/>
    <property type="match status" value="1"/>
</dbReference>
<dbReference type="InterPro" id="IPR016169">
    <property type="entry name" value="FAD-bd_PCMH_sub2"/>
</dbReference>
<feature type="domain" description="CBS" evidence="13">
    <location>
        <begin position="225"/>
        <end position="286"/>
    </location>
</feature>
<feature type="domain" description="CNNM transmembrane" evidence="14">
    <location>
        <begin position="18"/>
        <end position="206"/>
    </location>
</feature>
<evidence type="ECO:0008006" key="17">
    <source>
        <dbReference type="Google" id="ProtNLM"/>
    </source>
</evidence>
<dbReference type="Gene3D" id="3.10.580.10">
    <property type="entry name" value="CBS-domain"/>
    <property type="match status" value="1"/>
</dbReference>
<dbReference type="PANTHER" id="PTHR22777">
    <property type="entry name" value="HEMOLYSIN-RELATED"/>
    <property type="match status" value="1"/>
</dbReference>
<dbReference type="SUPFAM" id="SSF54631">
    <property type="entry name" value="CBS-domain pair"/>
    <property type="match status" value="1"/>
</dbReference>
<evidence type="ECO:0000256" key="8">
    <source>
        <dbReference type="ARBA" id="ARBA00023136"/>
    </source>
</evidence>
<keyword evidence="6 10" id="KW-1133">Transmembrane helix</keyword>
<dbReference type="InterPro" id="IPR005170">
    <property type="entry name" value="Transptr-assoc_dom"/>
</dbReference>
<dbReference type="SMART" id="SM01091">
    <property type="entry name" value="CorC_HlyC"/>
    <property type="match status" value="1"/>
</dbReference>
<dbReference type="Gene3D" id="3.30.465.10">
    <property type="match status" value="1"/>
</dbReference>
<proteinExistence type="inferred from homology"/>
<dbReference type="EMBL" id="PDSL01000038">
    <property type="protein sequence ID" value="PIE33075.1"/>
    <property type="molecule type" value="Genomic_DNA"/>
</dbReference>